<accession>A0A1C4V4Y7</accession>
<keyword evidence="2" id="KW-1185">Reference proteome</keyword>
<name>A0A1C4V4Y7_9ACTN</name>
<organism evidence="1 2">
    <name type="scientific">Micromonospora marina</name>
    <dbReference type="NCBI Taxonomy" id="307120"/>
    <lineage>
        <taxon>Bacteria</taxon>
        <taxon>Bacillati</taxon>
        <taxon>Actinomycetota</taxon>
        <taxon>Actinomycetes</taxon>
        <taxon>Micromonosporales</taxon>
        <taxon>Micromonosporaceae</taxon>
        <taxon>Micromonospora</taxon>
    </lineage>
</organism>
<sequence length="459" mass="48417">MADPNEVSEAWRALGQQLAAYRKAAGHTQHSLAPRILTGRSTIANTEVGRQHPDRAFWKRCDEALDTDGALTAGYDQVVAVEQKYRRARGTAAFTTALTTAGTALVVGANGQPAGETDIVTTVADGRGRQVQVSRRALLQAVPGGVVASLASAEPLVVATRAAQVDPAVVEHFAVLRSVLVESDNRVGAAAILPTARQQLGHIADYRRAARGSLRDALLSTEARWAEFAGWLSDDMGDRDAGEWWLAQALTMAQEAGDMEFTAYVFARMAQRASDAADQDRVLGLARAAERAGSTREQVRAFAAVQRAHGHTVEGDAGSFRAAIDEAHHLAAATGTDGGGLGAFCTTAYISAQEGEGWLRLGRPGAAARCFGEALDVWPETYRRERGRYLARTAVAHAAADEPELAAAAALAALNLANLTRSARIQREVATAGRQLAAFPTEPGVQQLHAALAASAATS</sequence>
<dbReference type="Pfam" id="PF13560">
    <property type="entry name" value="HTH_31"/>
    <property type="match status" value="1"/>
</dbReference>
<dbReference type="GO" id="GO:0003677">
    <property type="term" value="F:DNA binding"/>
    <property type="evidence" value="ECO:0007669"/>
    <property type="project" value="InterPro"/>
</dbReference>
<dbReference type="SUPFAM" id="SSF47413">
    <property type="entry name" value="lambda repressor-like DNA-binding domains"/>
    <property type="match status" value="1"/>
</dbReference>
<evidence type="ECO:0000313" key="1">
    <source>
        <dbReference type="EMBL" id="SCE79098.1"/>
    </source>
</evidence>
<evidence type="ECO:0000313" key="2">
    <source>
        <dbReference type="Proteomes" id="UP000198551"/>
    </source>
</evidence>
<protein>
    <submittedName>
        <fullName evidence="1">Helix-turn-helix domain-containing protein</fullName>
    </submittedName>
</protein>
<gene>
    <name evidence="1" type="ORF">GA0070215_102406</name>
</gene>
<dbReference type="InterPro" id="IPR010982">
    <property type="entry name" value="Lambda_DNA-bd_dom_sf"/>
</dbReference>
<dbReference type="Gene3D" id="1.10.260.40">
    <property type="entry name" value="lambda repressor-like DNA-binding domains"/>
    <property type="match status" value="1"/>
</dbReference>
<dbReference type="AlphaFoldDB" id="A0A1C4V4Y7"/>
<dbReference type="Proteomes" id="UP000198551">
    <property type="component" value="Unassembled WGS sequence"/>
</dbReference>
<dbReference type="CDD" id="cd00093">
    <property type="entry name" value="HTH_XRE"/>
    <property type="match status" value="1"/>
</dbReference>
<reference evidence="2" key="1">
    <citation type="submission" date="2016-06" db="EMBL/GenBank/DDBJ databases">
        <authorList>
            <person name="Varghese N."/>
        </authorList>
    </citation>
    <scope>NUCLEOTIDE SEQUENCE [LARGE SCALE GENOMIC DNA]</scope>
    <source>
        <strain evidence="2">DSM 45555</strain>
    </source>
</reference>
<proteinExistence type="predicted"/>
<dbReference type="RefSeq" id="WP_091042049.1">
    <property type="nucleotide sequence ID" value="NZ_FMCV01000002.1"/>
</dbReference>
<dbReference type="InterPro" id="IPR001387">
    <property type="entry name" value="Cro/C1-type_HTH"/>
</dbReference>
<dbReference type="EMBL" id="FMCV01000002">
    <property type="protein sequence ID" value="SCE79098.1"/>
    <property type="molecule type" value="Genomic_DNA"/>
</dbReference>